<sequence>MQVKIKHAKLGQVIDLLFNLSLKGKQSRHRTKFIQKLSERYKEVEEQRIELAKEFAKKDENDEPLKTKDGKGYEIEDQEAFQKEIKELFEEELVIDGGDNQGMLQTVKKVLDECDVAFSGVQATAYDYICDQLEEGVKHD</sequence>
<evidence type="ECO:0000313" key="2">
    <source>
        <dbReference type="EMBL" id="MFD2638399.1"/>
    </source>
</evidence>
<dbReference type="Pfam" id="PF07761">
    <property type="entry name" value="DUF1617"/>
    <property type="match status" value="1"/>
</dbReference>
<gene>
    <name evidence="2" type="ORF">ACFSW4_05945</name>
</gene>
<dbReference type="InterPro" id="IPR011675">
    <property type="entry name" value="DUF1617"/>
</dbReference>
<keyword evidence="1" id="KW-0175">Coiled coil</keyword>
<name>A0ABW5Q957_9BACI</name>
<organism evidence="2 3">
    <name type="scientific">Piscibacillus salipiscarius</name>
    <dbReference type="NCBI Taxonomy" id="299480"/>
    <lineage>
        <taxon>Bacteria</taxon>
        <taxon>Bacillati</taxon>
        <taxon>Bacillota</taxon>
        <taxon>Bacilli</taxon>
        <taxon>Bacillales</taxon>
        <taxon>Bacillaceae</taxon>
        <taxon>Piscibacillus</taxon>
    </lineage>
</organism>
<keyword evidence="3" id="KW-1185">Reference proteome</keyword>
<feature type="coiled-coil region" evidence="1">
    <location>
        <begin position="34"/>
        <end position="61"/>
    </location>
</feature>
<proteinExistence type="predicted"/>
<protein>
    <submittedName>
        <fullName evidence="2">DUF1617 family protein</fullName>
    </submittedName>
</protein>
<reference evidence="3" key="1">
    <citation type="journal article" date="2019" name="Int. J. Syst. Evol. Microbiol.">
        <title>The Global Catalogue of Microorganisms (GCM) 10K type strain sequencing project: providing services to taxonomists for standard genome sequencing and annotation.</title>
        <authorList>
            <consortium name="The Broad Institute Genomics Platform"/>
            <consortium name="The Broad Institute Genome Sequencing Center for Infectious Disease"/>
            <person name="Wu L."/>
            <person name="Ma J."/>
        </authorList>
    </citation>
    <scope>NUCLEOTIDE SEQUENCE [LARGE SCALE GENOMIC DNA]</scope>
    <source>
        <strain evidence="3">TISTR 1571</strain>
    </source>
</reference>
<dbReference type="Proteomes" id="UP001597452">
    <property type="component" value="Unassembled WGS sequence"/>
</dbReference>
<accession>A0ABW5Q957</accession>
<dbReference type="EMBL" id="JBHUMZ010000016">
    <property type="protein sequence ID" value="MFD2638399.1"/>
    <property type="molecule type" value="Genomic_DNA"/>
</dbReference>
<evidence type="ECO:0000313" key="3">
    <source>
        <dbReference type="Proteomes" id="UP001597452"/>
    </source>
</evidence>
<evidence type="ECO:0000256" key="1">
    <source>
        <dbReference type="SAM" id="Coils"/>
    </source>
</evidence>
<dbReference type="RefSeq" id="WP_377328077.1">
    <property type="nucleotide sequence ID" value="NZ_JBHUMZ010000016.1"/>
</dbReference>
<comment type="caution">
    <text evidence="2">The sequence shown here is derived from an EMBL/GenBank/DDBJ whole genome shotgun (WGS) entry which is preliminary data.</text>
</comment>